<organism evidence="2 3">
    <name type="scientific">Methanococcus vannielii (strain ATCC 35089 / DSM 1224 / JCM 13029 / OCM 148 / SB)</name>
    <dbReference type="NCBI Taxonomy" id="406327"/>
    <lineage>
        <taxon>Archaea</taxon>
        <taxon>Methanobacteriati</taxon>
        <taxon>Methanobacteriota</taxon>
        <taxon>Methanomada group</taxon>
        <taxon>Methanococci</taxon>
        <taxon>Methanococcales</taxon>
        <taxon>Methanococcaceae</taxon>
        <taxon>Methanococcus</taxon>
    </lineage>
</organism>
<sequence>MPFKKRAQLSIELIVLIFAVLLGGALLTSNMLSDSGEYNEISNVKKSTFSAFINSEGTVTSESGNNENTEEEGNEDESEEEEEDTGEDESLKYTRIYINAPVNPTGSEKNNKFSAVLEDGRVIELKKKGSDKGLYIGGEDYPIIRGNTVEFNITKLIIRIKQPSQTTLLVNETPVDKNSKKFTVEVKEISPMLIKIRRDNGNNFNIELNATGVKINVDEDDDNDEDTYSSVNIYVDNLKITDIKDITGLDISGKKINNPKTDTWYDAKEIEFIGDSTPLDYHFSHFLLRTSNLSETIYSKVPVEMANKQIKIVSNIPQGIRFLVSGSKNSGYKITIHYDAGAGTTGYGATTNNVDITFQ</sequence>
<reference evidence="2" key="1">
    <citation type="submission" date="2007-06" db="EMBL/GenBank/DDBJ databases">
        <title>Complete sequence of Methanococcus vannielii SB.</title>
        <authorList>
            <consortium name="US DOE Joint Genome Institute"/>
            <person name="Copeland A."/>
            <person name="Lucas S."/>
            <person name="Lapidus A."/>
            <person name="Barry K."/>
            <person name="Glavina del Rio T."/>
            <person name="Dalin E."/>
            <person name="Tice H."/>
            <person name="Pitluck S."/>
            <person name="Chain P."/>
            <person name="Malfatti S."/>
            <person name="Shin M."/>
            <person name="Vergez L."/>
            <person name="Schmutz J."/>
            <person name="Larimer F."/>
            <person name="Land M."/>
            <person name="Hauser L."/>
            <person name="Kyrpides N."/>
            <person name="Anderson I."/>
            <person name="Sieprawska-Lupa M."/>
            <person name="Whitman W.B."/>
            <person name="Richardson P."/>
        </authorList>
    </citation>
    <scope>NUCLEOTIDE SEQUENCE [LARGE SCALE GENOMIC DNA]</scope>
    <source>
        <strain evidence="2">SB</strain>
    </source>
</reference>
<keyword evidence="3" id="KW-1185">Reference proteome</keyword>
<evidence type="ECO:0000256" key="1">
    <source>
        <dbReference type="SAM" id="MobiDB-lite"/>
    </source>
</evidence>
<dbReference type="RefSeq" id="WP_012066281.1">
    <property type="nucleotide sequence ID" value="NC_009634.1"/>
</dbReference>
<dbReference type="Proteomes" id="UP000001107">
    <property type="component" value="Chromosome"/>
</dbReference>
<dbReference type="HOGENOM" id="CLU_770777_0_0_2"/>
<gene>
    <name evidence="2" type="ordered locus">Mevan_1473</name>
</gene>
<dbReference type="STRING" id="406327.Mevan_1473"/>
<evidence type="ECO:0000313" key="3">
    <source>
        <dbReference type="Proteomes" id="UP000001107"/>
    </source>
</evidence>
<dbReference type="KEGG" id="mvn:Mevan_1473"/>
<feature type="compositionally biased region" description="Acidic residues" evidence="1">
    <location>
        <begin position="68"/>
        <end position="88"/>
    </location>
</feature>
<name>A6US95_METVS</name>
<dbReference type="GeneID" id="5324750"/>
<dbReference type="AlphaFoldDB" id="A6US95"/>
<dbReference type="eggNOG" id="arCOG06626">
    <property type="taxonomic scope" value="Archaea"/>
</dbReference>
<protein>
    <submittedName>
        <fullName evidence="2">Uncharacterized protein</fullName>
    </submittedName>
</protein>
<evidence type="ECO:0000313" key="2">
    <source>
        <dbReference type="EMBL" id="ABR55367.1"/>
    </source>
</evidence>
<dbReference type="EMBL" id="CP000742">
    <property type="protein sequence ID" value="ABR55367.1"/>
    <property type="molecule type" value="Genomic_DNA"/>
</dbReference>
<accession>A6US95</accession>
<feature type="region of interest" description="Disordered" evidence="1">
    <location>
        <begin position="56"/>
        <end position="90"/>
    </location>
</feature>
<proteinExistence type="predicted"/>